<accession>A0A1Y4DDX5</accession>
<evidence type="ECO:0000313" key="1">
    <source>
        <dbReference type="EMBL" id="OUO57075.1"/>
    </source>
</evidence>
<name>A0A1Y4DDX5_9BACT</name>
<comment type="caution">
    <text evidence="1">The sequence shown here is derived from an EMBL/GenBank/DDBJ whole genome shotgun (WGS) entry which is preliminary data.</text>
</comment>
<gene>
    <name evidence="1" type="ORF">B5F75_03305</name>
</gene>
<protein>
    <recommendedName>
        <fullName evidence="3">DUF177 domain-containing protein</fullName>
    </recommendedName>
</protein>
<keyword evidence="2" id="KW-1185">Reference proteome</keyword>
<sequence length="139" mass="15431">MGGLDCTARLSPKYFADVFAAPNQITQVNVALSFSVASHEILVRGNISGKRRVQCARCLKMTEQPFAEEFLETYSNKLEIIDIMLLVRQTLALTEEIRFLCKPDCKGLCPQCGQDLNEGPCACKPVNLSPFAELKGKFK</sequence>
<evidence type="ECO:0000313" key="2">
    <source>
        <dbReference type="Proteomes" id="UP000196368"/>
    </source>
</evidence>
<dbReference type="EMBL" id="NFJD01000002">
    <property type="protein sequence ID" value="OUO57075.1"/>
    <property type="molecule type" value="Genomic_DNA"/>
</dbReference>
<dbReference type="Pfam" id="PF02620">
    <property type="entry name" value="YceD"/>
    <property type="match status" value="1"/>
</dbReference>
<dbReference type="Proteomes" id="UP000196368">
    <property type="component" value="Unassembled WGS sequence"/>
</dbReference>
<evidence type="ECO:0008006" key="3">
    <source>
        <dbReference type="Google" id="ProtNLM"/>
    </source>
</evidence>
<dbReference type="InterPro" id="IPR003772">
    <property type="entry name" value="YceD"/>
</dbReference>
<organism evidence="1 2">
    <name type="scientific">Candidatus Avelusimicrobium gallicola</name>
    <dbReference type="NCBI Taxonomy" id="2562704"/>
    <lineage>
        <taxon>Bacteria</taxon>
        <taxon>Pseudomonadati</taxon>
        <taxon>Elusimicrobiota</taxon>
        <taxon>Elusimicrobia</taxon>
        <taxon>Elusimicrobiales</taxon>
        <taxon>Elusimicrobiaceae</taxon>
        <taxon>Candidatus Avelusimicrobium</taxon>
    </lineage>
</organism>
<dbReference type="OrthoDB" id="9790372at2"/>
<reference evidence="2" key="1">
    <citation type="submission" date="2017-04" db="EMBL/GenBank/DDBJ databases">
        <title>Function of individual gut microbiota members based on whole genome sequencing of pure cultures obtained from chicken caecum.</title>
        <authorList>
            <person name="Medvecky M."/>
            <person name="Cejkova D."/>
            <person name="Polansky O."/>
            <person name="Karasova D."/>
            <person name="Kubasova T."/>
            <person name="Cizek A."/>
            <person name="Rychlik I."/>
        </authorList>
    </citation>
    <scope>NUCLEOTIDE SEQUENCE [LARGE SCALE GENOMIC DNA]</scope>
    <source>
        <strain evidence="2">An273</strain>
    </source>
</reference>
<proteinExistence type="predicted"/>
<dbReference type="AlphaFoldDB" id="A0A1Y4DDX5"/>